<evidence type="ECO:0000256" key="1">
    <source>
        <dbReference type="SAM" id="Phobius"/>
    </source>
</evidence>
<dbReference type="EMBL" id="KZ613469">
    <property type="protein sequence ID" value="PMD25839.1"/>
    <property type="molecule type" value="Genomic_DNA"/>
</dbReference>
<reference evidence="2 3" key="1">
    <citation type="submission" date="2016-05" db="EMBL/GenBank/DDBJ databases">
        <title>A degradative enzymes factory behind the ericoid mycorrhizal symbiosis.</title>
        <authorList>
            <consortium name="DOE Joint Genome Institute"/>
            <person name="Martino E."/>
            <person name="Morin E."/>
            <person name="Grelet G."/>
            <person name="Kuo A."/>
            <person name="Kohler A."/>
            <person name="Daghino S."/>
            <person name="Barry K."/>
            <person name="Choi C."/>
            <person name="Cichocki N."/>
            <person name="Clum A."/>
            <person name="Copeland A."/>
            <person name="Hainaut M."/>
            <person name="Haridas S."/>
            <person name="Labutti K."/>
            <person name="Lindquist E."/>
            <person name="Lipzen A."/>
            <person name="Khouja H.-R."/>
            <person name="Murat C."/>
            <person name="Ohm R."/>
            <person name="Olson A."/>
            <person name="Spatafora J."/>
            <person name="Veneault-Fourrey C."/>
            <person name="Henrissat B."/>
            <person name="Grigoriev I."/>
            <person name="Martin F."/>
            <person name="Perotto S."/>
        </authorList>
    </citation>
    <scope>NUCLEOTIDE SEQUENCE [LARGE SCALE GENOMIC DNA]</scope>
    <source>
        <strain evidence="2 3">UAMH 7357</strain>
    </source>
</reference>
<keyword evidence="1" id="KW-0812">Transmembrane</keyword>
<dbReference type="AlphaFoldDB" id="A0A2J6QHW3"/>
<sequence>MDDHLLHVNTPSGPTNEAVVISVLAVLLASVLFATLLSGPAPAWDNEVVQRPETTRLDTNNNSISRILPPQVQDEASDLLPLILVPGYSHYNLASCSISESTSNTIFENGHGRSSNCFPHNVVSSFSSDSLEAASGDEITSFTALR</sequence>
<protein>
    <submittedName>
        <fullName evidence="2">Uncharacterized protein</fullName>
    </submittedName>
</protein>
<accession>A0A2J6QHW3</accession>
<feature type="transmembrane region" description="Helical" evidence="1">
    <location>
        <begin position="18"/>
        <end position="37"/>
    </location>
</feature>
<keyword evidence="1" id="KW-0472">Membrane</keyword>
<dbReference type="Proteomes" id="UP000235672">
    <property type="component" value="Unassembled WGS sequence"/>
</dbReference>
<keyword evidence="3" id="KW-1185">Reference proteome</keyword>
<evidence type="ECO:0000313" key="2">
    <source>
        <dbReference type="EMBL" id="PMD25839.1"/>
    </source>
</evidence>
<name>A0A2J6QHW3_9HELO</name>
<organism evidence="2 3">
    <name type="scientific">Hyaloscypha hepaticicola</name>
    <dbReference type="NCBI Taxonomy" id="2082293"/>
    <lineage>
        <taxon>Eukaryota</taxon>
        <taxon>Fungi</taxon>
        <taxon>Dikarya</taxon>
        <taxon>Ascomycota</taxon>
        <taxon>Pezizomycotina</taxon>
        <taxon>Leotiomycetes</taxon>
        <taxon>Helotiales</taxon>
        <taxon>Hyaloscyphaceae</taxon>
        <taxon>Hyaloscypha</taxon>
    </lineage>
</organism>
<keyword evidence="1" id="KW-1133">Transmembrane helix</keyword>
<evidence type="ECO:0000313" key="3">
    <source>
        <dbReference type="Proteomes" id="UP000235672"/>
    </source>
</evidence>
<proteinExistence type="predicted"/>
<gene>
    <name evidence="2" type="ORF">NA56DRAFT_698907</name>
</gene>